<dbReference type="Proteomes" id="UP000026941">
    <property type="component" value="Unassembled WGS sequence"/>
</dbReference>
<dbReference type="AlphaFoldDB" id="A0AA87Q421"/>
<dbReference type="EMBL" id="BAYX01000011">
    <property type="protein sequence ID" value="GAJ95175.1"/>
    <property type="molecule type" value="Genomic_DNA"/>
</dbReference>
<evidence type="ECO:0000313" key="7">
    <source>
        <dbReference type="Proteomes" id="UP000026941"/>
    </source>
</evidence>
<accession>A0AA87Q421</accession>
<feature type="domain" description="Glycosyltransferase 2-like" evidence="5">
    <location>
        <begin position="62"/>
        <end position="227"/>
    </location>
</feature>
<proteinExistence type="inferred from homology"/>
<evidence type="ECO:0000313" key="6">
    <source>
        <dbReference type="EMBL" id="GAJ95175.1"/>
    </source>
</evidence>
<dbReference type="InterPro" id="IPR001173">
    <property type="entry name" value="Glyco_trans_2-like"/>
</dbReference>
<feature type="transmembrane region" description="Helical" evidence="4">
    <location>
        <begin position="22"/>
        <end position="43"/>
    </location>
</feature>
<protein>
    <recommendedName>
        <fullName evidence="5">Glycosyltransferase 2-like domain-containing protein</fullName>
    </recommendedName>
</protein>
<sequence>MSIILSSWTFLSERSFIELCGLFWFVILLDIPRYFLGFLAVFITGSVTRRAQSPIIWPGTASVLIAGHNEAVSFERCVRSLRQQTRKNIEIICVDDGSTDGTGEVLRRLFRHGLIDVALSVKDRGGKSAALNLAASLAKGDALVVVDCDCTFEEHAIERLLAPLNNKAVGAVAAAVLVRNASNSVVASLQGLEYLFSIYLGRTLQDYFGLVTCVSGAMGAFRRSAWRQVGGMDVGPGEDLDITFRLRQKGYAIRFVRDAICWTDVPETLGRLLRQRRRWERDAVRLRLRKFGHSLNPFDVRFRLREAAHQLEFLTYSIAAALVFFLYIGDLATKAPDLLPIVLFATGFILVVLDAVTLIMAAILLLRRDYLQLLPFVPLFAPLQFLVMRNARVFTFVEELLFSTSRHDDFVPIKVRRQVPLE</sequence>
<keyword evidence="4" id="KW-1133">Transmembrane helix</keyword>
<dbReference type="Gene3D" id="3.90.550.10">
    <property type="entry name" value="Spore Coat Polysaccharide Biosynthesis Protein SpsA, Chain A"/>
    <property type="match status" value="1"/>
</dbReference>
<organism evidence="6 7">
    <name type="scientific">Rhizobium rhizogenes NBRC 13257</name>
    <dbReference type="NCBI Taxonomy" id="1220581"/>
    <lineage>
        <taxon>Bacteria</taxon>
        <taxon>Pseudomonadati</taxon>
        <taxon>Pseudomonadota</taxon>
        <taxon>Alphaproteobacteria</taxon>
        <taxon>Hyphomicrobiales</taxon>
        <taxon>Rhizobiaceae</taxon>
        <taxon>Rhizobium/Agrobacterium group</taxon>
        <taxon>Rhizobium</taxon>
    </lineage>
</organism>
<evidence type="ECO:0000259" key="5">
    <source>
        <dbReference type="Pfam" id="PF00535"/>
    </source>
</evidence>
<dbReference type="Pfam" id="PF00535">
    <property type="entry name" value="Glycos_transf_2"/>
    <property type="match status" value="1"/>
</dbReference>
<comment type="caution">
    <text evidence="6">The sequence shown here is derived from an EMBL/GenBank/DDBJ whole genome shotgun (WGS) entry which is preliminary data.</text>
</comment>
<evidence type="ECO:0000256" key="4">
    <source>
        <dbReference type="SAM" id="Phobius"/>
    </source>
</evidence>
<keyword evidence="3" id="KW-0808">Transferase</keyword>
<dbReference type="SUPFAM" id="SSF53448">
    <property type="entry name" value="Nucleotide-diphospho-sugar transferases"/>
    <property type="match status" value="1"/>
</dbReference>
<keyword evidence="2" id="KW-0328">Glycosyltransferase</keyword>
<evidence type="ECO:0000256" key="2">
    <source>
        <dbReference type="ARBA" id="ARBA00022676"/>
    </source>
</evidence>
<dbReference type="InterPro" id="IPR029044">
    <property type="entry name" value="Nucleotide-diphossugar_trans"/>
</dbReference>
<gene>
    <name evidence="6" type="ORF">RRH01S_11_00830</name>
</gene>
<evidence type="ECO:0000256" key="1">
    <source>
        <dbReference type="ARBA" id="ARBA00006739"/>
    </source>
</evidence>
<comment type="similarity">
    <text evidence="1">Belongs to the glycosyltransferase 2 family.</text>
</comment>
<keyword evidence="4" id="KW-0812">Transmembrane</keyword>
<keyword evidence="4" id="KW-0472">Membrane</keyword>
<name>A0AA87Q421_RHIRH</name>
<dbReference type="CDD" id="cd06423">
    <property type="entry name" value="CESA_like"/>
    <property type="match status" value="1"/>
</dbReference>
<dbReference type="PANTHER" id="PTHR43630">
    <property type="entry name" value="POLY-BETA-1,6-N-ACETYL-D-GLUCOSAMINE SYNTHASE"/>
    <property type="match status" value="1"/>
</dbReference>
<dbReference type="PANTHER" id="PTHR43630:SF1">
    <property type="entry name" value="POLY-BETA-1,6-N-ACETYL-D-GLUCOSAMINE SYNTHASE"/>
    <property type="match status" value="1"/>
</dbReference>
<evidence type="ECO:0000256" key="3">
    <source>
        <dbReference type="ARBA" id="ARBA00022679"/>
    </source>
</evidence>
<feature type="transmembrane region" description="Helical" evidence="4">
    <location>
        <begin position="341"/>
        <end position="366"/>
    </location>
</feature>
<feature type="transmembrane region" description="Helical" evidence="4">
    <location>
        <begin position="311"/>
        <end position="329"/>
    </location>
</feature>
<dbReference type="GO" id="GO:0016757">
    <property type="term" value="F:glycosyltransferase activity"/>
    <property type="evidence" value="ECO:0007669"/>
    <property type="project" value="UniProtKB-KW"/>
</dbReference>
<reference evidence="6 7" key="1">
    <citation type="submission" date="2014-05" db="EMBL/GenBank/DDBJ databases">
        <title>Whole genome shotgun sequence of Rhizobium rhizogenes NBRC 13257.</title>
        <authorList>
            <person name="Katano-Makiyama Y."/>
            <person name="Hosoyama A."/>
            <person name="Hashimoto M."/>
            <person name="Hosoyama Y."/>
            <person name="Noguchi M."/>
            <person name="Tsuchikane K."/>
            <person name="Kimura A."/>
            <person name="Ohji S."/>
            <person name="Ichikawa N."/>
            <person name="Yamazoe A."/>
            <person name="Fujita N."/>
        </authorList>
    </citation>
    <scope>NUCLEOTIDE SEQUENCE [LARGE SCALE GENOMIC DNA]</scope>
    <source>
        <strain evidence="6 7">NBRC 13257</strain>
    </source>
</reference>